<dbReference type="EMBL" id="RJUR01000017">
    <property type="protein sequence ID" value="ROQ45220.1"/>
    <property type="molecule type" value="Genomic_DNA"/>
</dbReference>
<dbReference type="HAMAP" id="MF_01428">
    <property type="entry name" value="Glu_Q_tRNA_synth"/>
    <property type="match status" value="1"/>
</dbReference>
<feature type="binding site" evidence="7">
    <location>
        <position position="231"/>
    </location>
    <ligand>
        <name>ATP</name>
        <dbReference type="ChEBI" id="CHEBI:30616"/>
    </ligand>
</feature>
<feature type="binding site" evidence="7">
    <location>
        <position position="115"/>
    </location>
    <ligand>
        <name>Zn(2+)</name>
        <dbReference type="ChEBI" id="CHEBI:29105"/>
    </ligand>
</feature>
<protein>
    <recommendedName>
        <fullName evidence="7">Glutamyl-Q tRNA(Asp) synthetase</fullName>
        <shortName evidence="7">Glu-Q-RSs</shortName>
        <ecNumber evidence="7">6.1.1.-</ecNumber>
    </recommendedName>
</protein>
<dbReference type="InterPro" id="IPR014729">
    <property type="entry name" value="Rossmann-like_a/b/a_fold"/>
</dbReference>
<feature type="binding site" evidence="7">
    <location>
        <begin position="9"/>
        <end position="13"/>
    </location>
    <ligand>
        <name>L-glutamate</name>
        <dbReference type="ChEBI" id="CHEBI:29985"/>
    </ligand>
</feature>
<evidence type="ECO:0000256" key="2">
    <source>
        <dbReference type="ARBA" id="ARBA00022723"/>
    </source>
</evidence>
<evidence type="ECO:0000313" key="11">
    <source>
        <dbReference type="Proteomes" id="UP000269115"/>
    </source>
</evidence>
<dbReference type="NCBIfam" id="TIGR03838">
    <property type="entry name" value="queuosine_YadB"/>
    <property type="match status" value="1"/>
</dbReference>
<dbReference type="EC" id="6.1.1.-" evidence="7"/>
<dbReference type="Pfam" id="PF00749">
    <property type="entry name" value="tRNA-synt_1c"/>
    <property type="match status" value="1"/>
</dbReference>
<dbReference type="Gene3D" id="3.40.50.620">
    <property type="entry name" value="HUPs"/>
    <property type="match status" value="1"/>
</dbReference>
<sequence>MNTPRYIGRFAPTPSGFLHFGSLVAALASWLDARAVGGQWLLRMEDIDPPREAPGAQAAILHTLENYGLHWDGAVVYQSQRHDAYAAVVQRLFQQGLAYACTCSRKQLEGYNGIYPGLCRNLGHAQEDAAIRLRVPELSYHFTDRLQGRFEQHLGREVGDFVIRRRDGLYAYQLAVVLDDAWQGVTDIVRGADLLDNTPRQLYLQELLGLSQPRYLHVPLITQPDGHKLGKSYRSAPLPADQATPLLLRALRALGQPVEAGMALGTPSEVLAHAAQHWNTDALPRRLSVPEADLH</sequence>
<dbReference type="GO" id="GO:0006424">
    <property type="term" value="P:glutamyl-tRNA aminoacylation"/>
    <property type="evidence" value="ECO:0007669"/>
    <property type="project" value="InterPro"/>
</dbReference>
<keyword evidence="5 7" id="KW-0067">ATP-binding</keyword>
<dbReference type="GO" id="GO:0005829">
    <property type="term" value="C:cytosol"/>
    <property type="evidence" value="ECO:0007669"/>
    <property type="project" value="TreeGrafter"/>
</dbReference>
<evidence type="ECO:0000259" key="9">
    <source>
        <dbReference type="Pfam" id="PF00749"/>
    </source>
</evidence>
<evidence type="ECO:0000256" key="4">
    <source>
        <dbReference type="ARBA" id="ARBA00022833"/>
    </source>
</evidence>
<keyword evidence="2 7" id="KW-0479">Metal-binding</keyword>
<dbReference type="InterPro" id="IPR020058">
    <property type="entry name" value="Glu/Gln-tRNA-synth_Ib_cat-dom"/>
</dbReference>
<dbReference type="GeneID" id="87483167"/>
<dbReference type="PRINTS" id="PR00987">
    <property type="entry name" value="TRNASYNTHGLU"/>
</dbReference>
<evidence type="ECO:0000256" key="8">
    <source>
        <dbReference type="RuleBase" id="RU363037"/>
    </source>
</evidence>
<dbReference type="Proteomes" id="UP000269115">
    <property type="component" value="Unassembled WGS sequence"/>
</dbReference>
<dbReference type="AlphaFoldDB" id="A0A9X8HIK4"/>
<feature type="domain" description="Glutamyl/glutaminyl-tRNA synthetase class Ib catalytic" evidence="9">
    <location>
        <begin position="9"/>
        <end position="231"/>
    </location>
</feature>
<dbReference type="PANTHER" id="PTHR43311">
    <property type="entry name" value="GLUTAMATE--TRNA LIGASE"/>
    <property type="match status" value="1"/>
</dbReference>
<dbReference type="PANTHER" id="PTHR43311:SF1">
    <property type="entry name" value="GLUTAMYL-Q TRNA(ASP) SYNTHETASE"/>
    <property type="match status" value="1"/>
</dbReference>
<dbReference type="OrthoDB" id="9807503at2"/>
<dbReference type="GO" id="GO:0008270">
    <property type="term" value="F:zinc ion binding"/>
    <property type="evidence" value="ECO:0007669"/>
    <property type="project" value="UniProtKB-UniRule"/>
</dbReference>
<feature type="short sequence motif" description="'HIGH' region" evidence="7">
    <location>
        <begin position="12"/>
        <end position="22"/>
    </location>
</feature>
<feature type="binding site" evidence="7">
    <location>
        <position position="45"/>
    </location>
    <ligand>
        <name>L-glutamate</name>
        <dbReference type="ChEBI" id="CHEBI:29985"/>
    </ligand>
</feature>
<dbReference type="FunFam" id="3.40.50.620:FF:000093">
    <property type="entry name" value="Glutamyl-Q tRNA(Asp) synthetase"/>
    <property type="match status" value="1"/>
</dbReference>
<comment type="caution">
    <text evidence="10">The sequence shown here is derived from an EMBL/GenBank/DDBJ whole genome shotgun (WGS) entry which is preliminary data.</text>
</comment>
<comment type="function">
    <text evidence="7">Catalyzes the tRNA-independent activation of glutamate in presence of ATP and the subsequent transfer of glutamate onto a tRNA(Asp). Glutamate is transferred on the 2-amino-5-(4,5-dihydroxy-2-cyclopenten-1-yl) moiety of the queuosine in the wobble position of the QUC anticodon.</text>
</comment>
<dbReference type="InterPro" id="IPR000924">
    <property type="entry name" value="Glu/Gln-tRNA-synth"/>
</dbReference>
<dbReference type="GO" id="GO:0006400">
    <property type="term" value="P:tRNA modification"/>
    <property type="evidence" value="ECO:0007669"/>
    <property type="project" value="InterPro"/>
</dbReference>
<keyword evidence="1 7" id="KW-0436">Ligase</keyword>
<proteinExistence type="inferred from homology"/>
<gene>
    <name evidence="7" type="primary">gluQ</name>
    <name evidence="10" type="ORF">EDF85_4476</name>
</gene>
<evidence type="ECO:0000256" key="6">
    <source>
        <dbReference type="ARBA" id="ARBA00023146"/>
    </source>
</evidence>
<feature type="binding site" evidence="7">
    <location>
        <position position="103"/>
    </location>
    <ligand>
        <name>Zn(2+)</name>
        <dbReference type="ChEBI" id="CHEBI:29105"/>
    </ligand>
</feature>
<dbReference type="GO" id="GO:0004818">
    <property type="term" value="F:glutamate-tRNA ligase activity"/>
    <property type="evidence" value="ECO:0007669"/>
    <property type="project" value="TreeGrafter"/>
</dbReference>
<feature type="binding site" evidence="7">
    <location>
        <position position="101"/>
    </location>
    <ligand>
        <name>Zn(2+)</name>
        <dbReference type="ChEBI" id="CHEBI:29105"/>
    </ligand>
</feature>
<keyword evidence="8" id="KW-0648">Protein biosynthesis</keyword>
<dbReference type="InterPro" id="IPR022380">
    <property type="entry name" value="Glu-Q_tRNA(Asp)_Synthase"/>
</dbReference>
<accession>A0A9X8HIK4</accession>
<reference evidence="10 11" key="1">
    <citation type="submission" date="2018-11" db="EMBL/GenBank/DDBJ databases">
        <title>Genomic analyses of the natural microbiome of Caenorhabditis elegans.</title>
        <authorList>
            <person name="Samuel B."/>
        </authorList>
    </citation>
    <scope>NUCLEOTIDE SEQUENCE [LARGE SCALE GENOMIC DNA]</scope>
    <source>
        <strain evidence="10 11">BIGb0473</strain>
    </source>
</reference>
<keyword evidence="3 7" id="KW-0547">Nucleotide-binding</keyword>
<dbReference type="GO" id="GO:0005524">
    <property type="term" value="F:ATP binding"/>
    <property type="evidence" value="ECO:0007669"/>
    <property type="project" value="UniProtKB-KW"/>
</dbReference>
<evidence type="ECO:0000256" key="7">
    <source>
        <dbReference type="HAMAP-Rule" id="MF_01428"/>
    </source>
</evidence>
<feature type="binding site" evidence="7">
    <location>
        <position position="119"/>
    </location>
    <ligand>
        <name>Zn(2+)</name>
        <dbReference type="ChEBI" id="CHEBI:29105"/>
    </ligand>
</feature>
<feature type="short sequence motif" description="'KMSKS' region" evidence="7">
    <location>
        <begin position="228"/>
        <end position="232"/>
    </location>
</feature>
<dbReference type="InterPro" id="IPR049940">
    <property type="entry name" value="GluQ/Sye"/>
</dbReference>
<dbReference type="SUPFAM" id="SSF52374">
    <property type="entry name" value="Nucleotidylyl transferase"/>
    <property type="match status" value="1"/>
</dbReference>
<organism evidence="10 11">
    <name type="scientific">Pseudomonas putida</name>
    <name type="common">Arthrobacter siderocapsulatus</name>
    <dbReference type="NCBI Taxonomy" id="303"/>
    <lineage>
        <taxon>Bacteria</taxon>
        <taxon>Pseudomonadati</taxon>
        <taxon>Pseudomonadota</taxon>
        <taxon>Gammaproteobacteria</taxon>
        <taxon>Pseudomonadales</taxon>
        <taxon>Pseudomonadaceae</taxon>
        <taxon>Pseudomonas</taxon>
    </lineage>
</organism>
<comment type="similarity">
    <text evidence="7">Belongs to the class-I aminoacyl-tRNA synthetase family. GluQ subfamily.</text>
</comment>
<feature type="binding site" evidence="7">
    <location>
        <position position="190"/>
    </location>
    <ligand>
        <name>L-glutamate</name>
        <dbReference type="ChEBI" id="CHEBI:29985"/>
    </ligand>
</feature>
<evidence type="ECO:0000256" key="5">
    <source>
        <dbReference type="ARBA" id="ARBA00022840"/>
    </source>
</evidence>
<dbReference type="NCBIfam" id="NF004314">
    <property type="entry name" value="PRK05710.1-3"/>
    <property type="match status" value="1"/>
</dbReference>
<name>A0A9X8HIK4_PSEPU</name>
<evidence type="ECO:0000313" key="10">
    <source>
        <dbReference type="EMBL" id="ROQ45220.1"/>
    </source>
</evidence>
<keyword evidence="6 7" id="KW-0030">Aminoacyl-tRNA synthetase</keyword>
<evidence type="ECO:0000256" key="1">
    <source>
        <dbReference type="ARBA" id="ARBA00022598"/>
    </source>
</evidence>
<keyword evidence="4 7" id="KW-0862">Zinc</keyword>
<dbReference type="RefSeq" id="WP_043863803.1">
    <property type="nucleotide sequence ID" value="NZ_RJUR01000017.1"/>
</dbReference>
<evidence type="ECO:0000256" key="3">
    <source>
        <dbReference type="ARBA" id="ARBA00022741"/>
    </source>
</evidence>
<feature type="binding site" evidence="7">
    <location>
        <position position="172"/>
    </location>
    <ligand>
        <name>L-glutamate</name>
        <dbReference type="ChEBI" id="CHEBI:29985"/>
    </ligand>
</feature>
<comment type="cofactor">
    <cofactor evidence="7">
        <name>Zn(2+)</name>
        <dbReference type="ChEBI" id="CHEBI:29105"/>
    </cofactor>
    <text evidence="7">Binds 1 zinc ion per subunit.</text>
</comment>